<dbReference type="InterPro" id="IPR013525">
    <property type="entry name" value="ABC2_TM"/>
</dbReference>
<keyword evidence="12" id="KW-1185">Reference proteome</keyword>
<dbReference type="PANTHER" id="PTHR30413:SF8">
    <property type="entry name" value="TRANSPORT PERMEASE PROTEIN"/>
    <property type="match status" value="1"/>
</dbReference>
<dbReference type="GeneID" id="98661243"/>
<feature type="transmembrane region" description="Helical" evidence="9">
    <location>
        <begin position="365"/>
        <end position="385"/>
    </location>
</feature>
<feature type="transmembrane region" description="Helical" evidence="9">
    <location>
        <begin position="453"/>
        <end position="472"/>
    </location>
</feature>
<evidence type="ECO:0000256" key="2">
    <source>
        <dbReference type="ARBA" id="ARBA00007783"/>
    </source>
</evidence>
<keyword evidence="4 9" id="KW-1003">Cell membrane</keyword>
<proteinExistence type="inferred from homology"/>
<evidence type="ECO:0000256" key="8">
    <source>
        <dbReference type="ARBA" id="ARBA00023136"/>
    </source>
</evidence>
<evidence type="ECO:0000256" key="7">
    <source>
        <dbReference type="ARBA" id="ARBA00022989"/>
    </source>
</evidence>
<sequence>MSKTQQGFSTRELKKIFSIVFVAYMVLVVAFYFLAGEQLHFRDSRGNIEMPVANAATVELTAGSSVEQQFTPKIQIFEHLSVQWSVFNRVNHGTVNVQLVNTATQEALLDQNLQADQITEGQVTTFDFPALETVYNEPLTLRITSPDAVAGDALTPMMKTDASHENSQLYINGQAIDGELAFSATGRDYIWTGLHYWQFAAAGAVILAALLLLLLHKHKTGKKSFILNAMIALRRYRFLIKQLVDRDFKAKYKRSILGVFWSFLNPLLNMIVQYVVFMNMFKFDIPYFPVYLLCGNVVFNYFSEACGMALTSIVGNADLIKKVYVPKYIYPLTRIMSSLINMLISLIPLAAVALISGLMPNKTYLLLPFPLLFLALFCLGLGMLLASAMVFFRDIQFLWGVLTTIWMYLTPIFYPITALPETIQSVVKMNPLYFYVTFLRSCIIDGLSPEPIMYVQCAAVALITLAIGAFTFKKSQDNFVLYL</sequence>
<evidence type="ECO:0000256" key="1">
    <source>
        <dbReference type="ARBA" id="ARBA00004429"/>
    </source>
</evidence>
<protein>
    <recommendedName>
        <fullName evidence="9">Transport permease protein</fullName>
    </recommendedName>
</protein>
<dbReference type="PROSITE" id="PS51012">
    <property type="entry name" value="ABC_TM2"/>
    <property type="match status" value="1"/>
</dbReference>
<dbReference type="AlphaFoldDB" id="A0AAW4VUI3"/>
<evidence type="ECO:0000256" key="5">
    <source>
        <dbReference type="ARBA" id="ARBA00022519"/>
    </source>
</evidence>
<keyword evidence="8 9" id="KW-0472">Membrane</keyword>
<dbReference type="RefSeq" id="WP_227600410.1">
    <property type="nucleotide sequence ID" value="NZ_JAJEPX010000010.1"/>
</dbReference>
<feature type="transmembrane region" description="Helical" evidence="9">
    <location>
        <begin position="196"/>
        <end position="215"/>
    </location>
</feature>
<comment type="similarity">
    <text evidence="2 9">Belongs to the ABC-2 integral membrane protein family.</text>
</comment>
<keyword evidence="7 9" id="KW-1133">Transmembrane helix</keyword>
<comment type="caution">
    <text evidence="11">The sequence shown here is derived from an EMBL/GenBank/DDBJ whole genome shotgun (WGS) entry which is preliminary data.</text>
</comment>
<evidence type="ECO:0000256" key="3">
    <source>
        <dbReference type="ARBA" id="ARBA00022448"/>
    </source>
</evidence>
<evidence type="ECO:0000313" key="11">
    <source>
        <dbReference type="EMBL" id="MCC2176480.1"/>
    </source>
</evidence>
<dbReference type="InterPro" id="IPR000412">
    <property type="entry name" value="ABC_2_transport"/>
</dbReference>
<gene>
    <name evidence="11" type="ORF">LKD22_04955</name>
</gene>
<evidence type="ECO:0000256" key="4">
    <source>
        <dbReference type="ARBA" id="ARBA00022475"/>
    </source>
</evidence>
<comment type="subcellular location">
    <subcellularLocation>
        <location evidence="1">Cell inner membrane</location>
        <topology evidence="1">Multi-pass membrane protein</topology>
    </subcellularLocation>
    <subcellularLocation>
        <location evidence="9">Cell membrane</location>
        <topology evidence="9">Multi-pass membrane protein</topology>
    </subcellularLocation>
</comment>
<evidence type="ECO:0000313" key="12">
    <source>
        <dbReference type="Proteomes" id="UP001298753"/>
    </source>
</evidence>
<evidence type="ECO:0000256" key="6">
    <source>
        <dbReference type="ARBA" id="ARBA00022692"/>
    </source>
</evidence>
<accession>A0AAW4VUI3</accession>
<feature type="domain" description="ABC transmembrane type-2" evidence="10">
    <location>
        <begin position="257"/>
        <end position="475"/>
    </location>
</feature>
<feature type="transmembrane region" description="Helical" evidence="9">
    <location>
        <begin position="335"/>
        <end position="359"/>
    </location>
</feature>
<dbReference type="PANTHER" id="PTHR30413">
    <property type="entry name" value="INNER MEMBRANE TRANSPORT PERMEASE"/>
    <property type="match status" value="1"/>
</dbReference>
<dbReference type="GO" id="GO:0043190">
    <property type="term" value="C:ATP-binding cassette (ABC) transporter complex"/>
    <property type="evidence" value="ECO:0007669"/>
    <property type="project" value="InterPro"/>
</dbReference>
<keyword evidence="6 9" id="KW-0812">Transmembrane</keyword>
<dbReference type="Proteomes" id="UP001298753">
    <property type="component" value="Unassembled WGS sequence"/>
</dbReference>
<keyword evidence="3 9" id="KW-0813">Transport</keyword>
<feature type="transmembrane region" description="Helical" evidence="9">
    <location>
        <begin position="397"/>
        <end position="416"/>
    </location>
</feature>
<dbReference type="GO" id="GO:0140359">
    <property type="term" value="F:ABC-type transporter activity"/>
    <property type="evidence" value="ECO:0007669"/>
    <property type="project" value="InterPro"/>
</dbReference>
<dbReference type="PRINTS" id="PR00164">
    <property type="entry name" value="ABC2TRNSPORT"/>
</dbReference>
<dbReference type="InterPro" id="IPR047817">
    <property type="entry name" value="ABC2_TM_bact-type"/>
</dbReference>
<dbReference type="Pfam" id="PF01061">
    <property type="entry name" value="ABC2_membrane"/>
    <property type="match status" value="1"/>
</dbReference>
<name>A0AAW4VUI3_9FIRM</name>
<evidence type="ECO:0000256" key="9">
    <source>
        <dbReference type="RuleBase" id="RU361157"/>
    </source>
</evidence>
<organism evidence="11 12">
    <name type="scientific">Agathobaculum butyriciproducens</name>
    <dbReference type="NCBI Taxonomy" id="1628085"/>
    <lineage>
        <taxon>Bacteria</taxon>
        <taxon>Bacillati</taxon>
        <taxon>Bacillota</taxon>
        <taxon>Clostridia</taxon>
        <taxon>Eubacteriales</taxon>
        <taxon>Butyricicoccaceae</taxon>
        <taxon>Agathobaculum</taxon>
    </lineage>
</organism>
<feature type="transmembrane region" description="Helical" evidence="9">
    <location>
        <begin position="288"/>
        <end position="314"/>
    </location>
</feature>
<feature type="transmembrane region" description="Helical" evidence="9">
    <location>
        <begin position="256"/>
        <end position="276"/>
    </location>
</feature>
<feature type="transmembrane region" description="Helical" evidence="9">
    <location>
        <begin position="16"/>
        <end position="35"/>
    </location>
</feature>
<reference evidence="11 12" key="1">
    <citation type="submission" date="2021-10" db="EMBL/GenBank/DDBJ databases">
        <title>Anaerobic single-cell dispensing facilitates the cultivation of human gut bacteria.</title>
        <authorList>
            <person name="Afrizal A."/>
        </authorList>
    </citation>
    <scope>NUCLEOTIDE SEQUENCE [LARGE SCALE GENOMIC DNA]</scope>
    <source>
        <strain evidence="11 12">CLA-AA-H270</strain>
    </source>
</reference>
<keyword evidence="5" id="KW-0997">Cell inner membrane</keyword>
<dbReference type="GO" id="GO:0015920">
    <property type="term" value="P:lipopolysaccharide transport"/>
    <property type="evidence" value="ECO:0007669"/>
    <property type="project" value="TreeGrafter"/>
</dbReference>
<evidence type="ECO:0000259" key="10">
    <source>
        <dbReference type="PROSITE" id="PS51012"/>
    </source>
</evidence>
<dbReference type="EMBL" id="JAJEPX010000010">
    <property type="protein sequence ID" value="MCC2176480.1"/>
    <property type="molecule type" value="Genomic_DNA"/>
</dbReference>